<protein>
    <recommendedName>
        <fullName evidence="8">Phorbol-ester/DAG-type domain-containing protein</fullName>
    </recommendedName>
</protein>
<dbReference type="InterPro" id="IPR002219">
    <property type="entry name" value="PKC_DAG/PE"/>
</dbReference>
<dbReference type="GO" id="GO:0007031">
    <property type="term" value="P:peroxisome organization"/>
    <property type="evidence" value="ECO:0007669"/>
    <property type="project" value="UniProtKB-ARBA"/>
</dbReference>
<dbReference type="SMART" id="SM00109">
    <property type="entry name" value="C1"/>
    <property type="match status" value="1"/>
</dbReference>
<dbReference type="SUPFAM" id="SSF57889">
    <property type="entry name" value="Cysteine-rich domain"/>
    <property type="match status" value="1"/>
</dbReference>
<feature type="compositionally biased region" description="Polar residues" evidence="7">
    <location>
        <begin position="90"/>
        <end position="101"/>
    </location>
</feature>
<proteinExistence type="predicted"/>
<name>A0A0B7N4M7_9FUNG</name>
<dbReference type="GO" id="GO:0005778">
    <property type="term" value="C:peroxisomal membrane"/>
    <property type="evidence" value="ECO:0007669"/>
    <property type="project" value="TreeGrafter"/>
</dbReference>
<keyword evidence="5" id="KW-1133">Transmembrane helix</keyword>
<dbReference type="InterPro" id="IPR052816">
    <property type="entry name" value="Peroxisomal_Membrane_PEX28-32"/>
</dbReference>
<evidence type="ECO:0000256" key="4">
    <source>
        <dbReference type="ARBA" id="ARBA00022833"/>
    </source>
</evidence>
<dbReference type="Gene3D" id="3.30.60.20">
    <property type="match status" value="1"/>
</dbReference>
<evidence type="ECO:0000256" key="6">
    <source>
        <dbReference type="ARBA" id="ARBA00023136"/>
    </source>
</evidence>
<dbReference type="AlphaFoldDB" id="A0A0B7N4M7"/>
<dbReference type="GO" id="GO:0046872">
    <property type="term" value="F:metal ion binding"/>
    <property type="evidence" value="ECO:0007669"/>
    <property type="project" value="UniProtKB-KW"/>
</dbReference>
<accession>A0A0B7N4M7</accession>
<dbReference type="InterPro" id="IPR010482">
    <property type="entry name" value="TECPR1-like_DysF"/>
</dbReference>
<dbReference type="Proteomes" id="UP000054107">
    <property type="component" value="Unassembled WGS sequence"/>
</dbReference>
<keyword evidence="4" id="KW-0862">Zinc</keyword>
<reference evidence="9 10" key="1">
    <citation type="submission" date="2014-09" db="EMBL/GenBank/DDBJ databases">
        <authorList>
            <person name="Ellenberger Sabrina"/>
        </authorList>
    </citation>
    <scope>NUCLEOTIDE SEQUENCE [LARGE SCALE GENOMIC DNA]</scope>
    <source>
        <strain evidence="9 10">CBS 412.66</strain>
    </source>
</reference>
<sequence length="430" mass="49054">MSHSFEEKTYTHLTYCDACKQLLWGVRKQGFQCKECGYNCHRRCQASASKCSHAITQGFLDDADHKSNSRAEDYLRQLSQKSTGTDRRSPTASGASTTVPKHAQAASTSVYQSAFQHVKAIATSEKLQNILAEAATTQQMPVNAYLAQQAPLNPQITARNFTRFVSRCGPVFAFRDEVLLLLSWENRIDTLVSLIIYCVVCLHPKMVFLAPQTMLIYFILSSYPKKRASGSMNLKDKAKQKVADKQAAEDKANKHTQHDTPNKFPFNLSTLFQPASDESPEYLRNLQNIQNTMGEFSDMYDWIMSQTNQLNWSSEEKTMRILQLIIISSILVSVALFIIPIKLIFLSFGLLVYGLNTRFAKYVIAEIKPYMIQFGKKQSMDLVKCDDSWRITIPQIEPVDFDDGEQKNETMTRRRRWVRECEKLQKTSAV</sequence>
<evidence type="ECO:0000259" key="8">
    <source>
        <dbReference type="PROSITE" id="PS50081"/>
    </source>
</evidence>
<comment type="subcellular location">
    <subcellularLocation>
        <location evidence="1">Membrane</location>
        <topology evidence="1">Multi-pass membrane protein</topology>
    </subcellularLocation>
</comment>
<feature type="region of interest" description="Disordered" evidence="7">
    <location>
        <begin position="76"/>
        <end position="101"/>
    </location>
</feature>
<dbReference type="PROSITE" id="PS50081">
    <property type="entry name" value="ZF_DAG_PE_2"/>
    <property type="match status" value="1"/>
</dbReference>
<dbReference type="PROSITE" id="PS00479">
    <property type="entry name" value="ZF_DAG_PE_1"/>
    <property type="match status" value="1"/>
</dbReference>
<keyword evidence="2" id="KW-0812">Transmembrane</keyword>
<evidence type="ECO:0000256" key="1">
    <source>
        <dbReference type="ARBA" id="ARBA00004141"/>
    </source>
</evidence>
<dbReference type="OrthoDB" id="74314at2759"/>
<evidence type="ECO:0000313" key="10">
    <source>
        <dbReference type="Proteomes" id="UP000054107"/>
    </source>
</evidence>
<dbReference type="STRING" id="35722.A0A0B7N4M7"/>
<keyword evidence="6" id="KW-0472">Membrane</keyword>
<gene>
    <name evidence="9" type="primary">PARPA_04117.1 scaffold 11792</name>
</gene>
<dbReference type="InterPro" id="IPR046349">
    <property type="entry name" value="C1-like_sf"/>
</dbReference>
<evidence type="ECO:0000256" key="7">
    <source>
        <dbReference type="SAM" id="MobiDB-lite"/>
    </source>
</evidence>
<dbReference type="EMBL" id="LN724120">
    <property type="protein sequence ID" value="CEP10435.1"/>
    <property type="molecule type" value="Genomic_DNA"/>
</dbReference>
<feature type="compositionally biased region" description="Basic and acidic residues" evidence="7">
    <location>
        <begin position="234"/>
        <end position="261"/>
    </location>
</feature>
<dbReference type="Pfam" id="PF06398">
    <property type="entry name" value="Pex24p"/>
    <property type="match status" value="1"/>
</dbReference>
<evidence type="ECO:0000256" key="3">
    <source>
        <dbReference type="ARBA" id="ARBA00022723"/>
    </source>
</evidence>
<organism evidence="9 10">
    <name type="scientific">Parasitella parasitica</name>
    <dbReference type="NCBI Taxonomy" id="35722"/>
    <lineage>
        <taxon>Eukaryota</taxon>
        <taxon>Fungi</taxon>
        <taxon>Fungi incertae sedis</taxon>
        <taxon>Mucoromycota</taxon>
        <taxon>Mucoromycotina</taxon>
        <taxon>Mucoromycetes</taxon>
        <taxon>Mucorales</taxon>
        <taxon>Mucorineae</taxon>
        <taxon>Mucoraceae</taxon>
        <taxon>Parasitella</taxon>
    </lineage>
</organism>
<evidence type="ECO:0000256" key="2">
    <source>
        <dbReference type="ARBA" id="ARBA00022692"/>
    </source>
</evidence>
<dbReference type="Pfam" id="PF00130">
    <property type="entry name" value="C1_1"/>
    <property type="match status" value="1"/>
</dbReference>
<feature type="domain" description="Phorbol-ester/DAG-type" evidence="8">
    <location>
        <begin position="2"/>
        <end position="51"/>
    </location>
</feature>
<keyword evidence="3" id="KW-0479">Metal-binding</keyword>
<keyword evidence="10" id="KW-1185">Reference proteome</keyword>
<feature type="region of interest" description="Disordered" evidence="7">
    <location>
        <begin position="228"/>
        <end position="261"/>
    </location>
</feature>
<dbReference type="PANTHER" id="PTHR28304:SF2">
    <property type="entry name" value="PEROXISOMAL MEMBRANE PROTEIN PEX29"/>
    <property type="match status" value="1"/>
</dbReference>
<evidence type="ECO:0000256" key="5">
    <source>
        <dbReference type="ARBA" id="ARBA00022989"/>
    </source>
</evidence>
<evidence type="ECO:0000313" key="9">
    <source>
        <dbReference type="EMBL" id="CEP10435.1"/>
    </source>
</evidence>
<dbReference type="PANTHER" id="PTHR28304">
    <property type="entry name" value="PEROXISOMAL MEMBRANE PROTEIN PEX29"/>
    <property type="match status" value="1"/>
</dbReference>